<dbReference type="InterPro" id="IPR006793">
    <property type="entry name" value="FaeA"/>
</dbReference>
<evidence type="ECO:0000256" key="1">
    <source>
        <dbReference type="ARBA" id="ARBA00023015"/>
    </source>
</evidence>
<keyword evidence="2" id="KW-0804">Transcription</keyword>
<dbReference type="InterPro" id="IPR036390">
    <property type="entry name" value="WH_DNA-bd_sf"/>
</dbReference>
<proteinExistence type="predicted"/>
<dbReference type="InterPro" id="IPR036388">
    <property type="entry name" value="WH-like_DNA-bd_sf"/>
</dbReference>
<organism evidence="3 4">
    <name type="scientific">Enterobacter cancerogenus</name>
    <dbReference type="NCBI Taxonomy" id="69218"/>
    <lineage>
        <taxon>Bacteria</taxon>
        <taxon>Pseudomonadati</taxon>
        <taxon>Pseudomonadota</taxon>
        <taxon>Gammaproteobacteria</taxon>
        <taxon>Enterobacterales</taxon>
        <taxon>Enterobacteriaceae</taxon>
        <taxon>Enterobacter</taxon>
        <taxon>Enterobacter cloacae complex</taxon>
    </lineage>
</organism>
<name>A0A484WUF3_9ENTR</name>
<dbReference type="Proteomes" id="UP000351155">
    <property type="component" value="Unassembled WGS sequence"/>
</dbReference>
<accession>A0A484WUF3</accession>
<dbReference type="AlphaFoldDB" id="A0A484WUF3"/>
<sequence>MMSNKAKELSSIEREIILAIEDIQRQRCGADNAPPYWIRTREIAEKCDVNIYKARYLLLKLERKGLVTQQANDKKSPLCWRSTNYDR</sequence>
<dbReference type="GO" id="GO:0006355">
    <property type="term" value="P:regulation of DNA-templated transcription"/>
    <property type="evidence" value="ECO:0007669"/>
    <property type="project" value="InterPro"/>
</dbReference>
<dbReference type="EMBL" id="CAADIW010000005">
    <property type="protein sequence ID" value="VFS14984.1"/>
    <property type="molecule type" value="Genomic_DNA"/>
</dbReference>
<dbReference type="Pfam" id="PF04703">
    <property type="entry name" value="FaeA"/>
    <property type="match status" value="1"/>
</dbReference>
<protein>
    <submittedName>
        <fullName evidence="3">FaeA-like protein</fullName>
    </submittedName>
</protein>
<keyword evidence="1" id="KW-0805">Transcription regulation</keyword>
<gene>
    <name evidence="3" type="ORF">NCTC12126_01058</name>
</gene>
<evidence type="ECO:0000313" key="3">
    <source>
        <dbReference type="EMBL" id="VFS14984.1"/>
    </source>
</evidence>
<reference evidence="3 4" key="1">
    <citation type="submission" date="2019-03" db="EMBL/GenBank/DDBJ databases">
        <authorList>
            <consortium name="Pathogen Informatics"/>
        </authorList>
    </citation>
    <scope>NUCLEOTIDE SEQUENCE [LARGE SCALE GENOMIC DNA]</scope>
    <source>
        <strain evidence="3 4">NCTC12126</strain>
    </source>
</reference>
<evidence type="ECO:0000313" key="4">
    <source>
        <dbReference type="Proteomes" id="UP000351155"/>
    </source>
</evidence>
<dbReference type="Gene3D" id="1.10.10.10">
    <property type="entry name" value="Winged helix-like DNA-binding domain superfamily/Winged helix DNA-binding domain"/>
    <property type="match status" value="1"/>
</dbReference>
<evidence type="ECO:0000256" key="2">
    <source>
        <dbReference type="ARBA" id="ARBA00023163"/>
    </source>
</evidence>
<dbReference type="SUPFAM" id="SSF46785">
    <property type="entry name" value="Winged helix' DNA-binding domain"/>
    <property type="match status" value="1"/>
</dbReference>